<proteinExistence type="predicted"/>
<name>A0ABD0L6K8_9CAEN</name>
<organism evidence="1 2">
    <name type="scientific">Batillaria attramentaria</name>
    <dbReference type="NCBI Taxonomy" id="370345"/>
    <lineage>
        <taxon>Eukaryota</taxon>
        <taxon>Metazoa</taxon>
        <taxon>Spiralia</taxon>
        <taxon>Lophotrochozoa</taxon>
        <taxon>Mollusca</taxon>
        <taxon>Gastropoda</taxon>
        <taxon>Caenogastropoda</taxon>
        <taxon>Sorbeoconcha</taxon>
        <taxon>Cerithioidea</taxon>
        <taxon>Batillariidae</taxon>
        <taxon>Batillaria</taxon>
    </lineage>
</organism>
<evidence type="ECO:0000313" key="2">
    <source>
        <dbReference type="Proteomes" id="UP001519460"/>
    </source>
</evidence>
<sequence length="66" mass="7441">DSAQRLHQALFVNHAPSIPTRNTVFHDNSSQGYFSLAVTTKYDPFPGVAIRRTISYRPDCIVDYGQ</sequence>
<evidence type="ECO:0000313" key="1">
    <source>
        <dbReference type="EMBL" id="KAK7494911.1"/>
    </source>
</evidence>
<accession>A0ABD0L6K8</accession>
<protein>
    <submittedName>
        <fullName evidence="1">Uncharacterized protein</fullName>
    </submittedName>
</protein>
<dbReference type="Proteomes" id="UP001519460">
    <property type="component" value="Unassembled WGS sequence"/>
</dbReference>
<dbReference type="EMBL" id="JACVVK020000079">
    <property type="protein sequence ID" value="KAK7494911.1"/>
    <property type="molecule type" value="Genomic_DNA"/>
</dbReference>
<reference evidence="1 2" key="1">
    <citation type="journal article" date="2023" name="Sci. Data">
        <title>Genome assembly of the Korean intertidal mud-creeper Batillaria attramentaria.</title>
        <authorList>
            <person name="Patra A.K."/>
            <person name="Ho P.T."/>
            <person name="Jun S."/>
            <person name="Lee S.J."/>
            <person name="Kim Y."/>
            <person name="Won Y.J."/>
        </authorList>
    </citation>
    <scope>NUCLEOTIDE SEQUENCE [LARGE SCALE GENOMIC DNA]</scope>
    <source>
        <strain evidence="1">Wonlab-2016</strain>
    </source>
</reference>
<gene>
    <name evidence="1" type="ORF">BaRGS_00013790</name>
</gene>
<dbReference type="AlphaFoldDB" id="A0ABD0L6K8"/>
<feature type="non-terminal residue" evidence="1">
    <location>
        <position position="1"/>
    </location>
</feature>
<feature type="non-terminal residue" evidence="1">
    <location>
        <position position="66"/>
    </location>
</feature>
<keyword evidence="2" id="KW-1185">Reference proteome</keyword>
<comment type="caution">
    <text evidence="1">The sequence shown here is derived from an EMBL/GenBank/DDBJ whole genome shotgun (WGS) entry which is preliminary data.</text>
</comment>